<dbReference type="InterPro" id="IPR002121">
    <property type="entry name" value="HRDC_dom"/>
</dbReference>
<keyword evidence="7 20" id="KW-0378">Hydrolase</keyword>
<dbReference type="GO" id="GO:0030894">
    <property type="term" value="C:replisome"/>
    <property type="evidence" value="ECO:0007669"/>
    <property type="project" value="TreeGrafter"/>
</dbReference>
<keyword evidence="8 20" id="KW-0347">Helicase</keyword>
<reference evidence="20" key="1">
    <citation type="submission" date="2022-01" db="EMBL/GenBank/DDBJ databases">
        <title>Draft genome of Methanogenium marinum DSM 15558.</title>
        <authorList>
            <person name="Chen S.-C."/>
            <person name="You Y.-T."/>
        </authorList>
    </citation>
    <scope>NUCLEOTIDE SEQUENCE</scope>
    <source>
        <strain evidence="20">DSM 15558</strain>
    </source>
</reference>
<dbReference type="GO" id="GO:0046872">
    <property type="term" value="F:metal ion binding"/>
    <property type="evidence" value="ECO:0007669"/>
    <property type="project" value="UniProtKB-KW"/>
</dbReference>
<dbReference type="InterPro" id="IPR011545">
    <property type="entry name" value="DEAD/DEAH_box_helicase_dom"/>
</dbReference>
<dbReference type="SUPFAM" id="SSF52540">
    <property type="entry name" value="P-loop containing nucleoside triphosphate hydrolases"/>
    <property type="match status" value="1"/>
</dbReference>
<evidence type="ECO:0000256" key="11">
    <source>
        <dbReference type="ARBA" id="ARBA00023125"/>
    </source>
</evidence>
<dbReference type="SMART" id="SM00956">
    <property type="entry name" value="RQC"/>
    <property type="match status" value="1"/>
</dbReference>
<dbReference type="InterPro" id="IPR014001">
    <property type="entry name" value="Helicase_ATP-bd"/>
</dbReference>
<dbReference type="GO" id="GO:0016787">
    <property type="term" value="F:hydrolase activity"/>
    <property type="evidence" value="ECO:0007669"/>
    <property type="project" value="UniProtKB-KW"/>
</dbReference>
<dbReference type="SUPFAM" id="SSF46785">
    <property type="entry name" value="Winged helix' DNA-binding domain"/>
    <property type="match status" value="1"/>
</dbReference>
<dbReference type="EMBL" id="JAKELO010000002">
    <property type="protein sequence ID" value="MDE4908533.1"/>
    <property type="molecule type" value="Genomic_DNA"/>
</dbReference>
<evidence type="ECO:0000256" key="5">
    <source>
        <dbReference type="ARBA" id="ARBA00022741"/>
    </source>
</evidence>
<dbReference type="NCBIfam" id="TIGR00614">
    <property type="entry name" value="recQ_fam"/>
    <property type="match status" value="1"/>
</dbReference>
<evidence type="ECO:0000256" key="1">
    <source>
        <dbReference type="ARBA" id="ARBA00001946"/>
    </source>
</evidence>
<comment type="similarity">
    <text evidence="3">Belongs to the helicase family. RecQ subfamily.</text>
</comment>
<feature type="domain" description="Helicase ATP-binding" evidence="18">
    <location>
        <begin position="24"/>
        <end position="192"/>
    </location>
</feature>
<dbReference type="InterPro" id="IPR018982">
    <property type="entry name" value="RQC_domain"/>
</dbReference>
<dbReference type="SMART" id="SM00490">
    <property type="entry name" value="HELICc"/>
    <property type="match status" value="1"/>
</dbReference>
<evidence type="ECO:0000256" key="6">
    <source>
        <dbReference type="ARBA" id="ARBA00022763"/>
    </source>
</evidence>
<evidence type="ECO:0000313" key="20">
    <source>
        <dbReference type="EMBL" id="MDE4908533.1"/>
    </source>
</evidence>
<dbReference type="InterPro" id="IPR010997">
    <property type="entry name" value="HRDC-like_sf"/>
</dbReference>
<dbReference type="InterPro" id="IPR044876">
    <property type="entry name" value="HRDC_dom_sf"/>
</dbReference>
<evidence type="ECO:0000256" key="4">
    <source>
        <dbReference type="ARBA" id="ARBA00022723"/>
    </source>
</evidence>
<keyword evidence="14" id="KW-0413">Isomerase</keyword>
<feature type="domain" description="HRDC" evidence="17">
    <location>
        <begin position="525"/>
        <end position="605"/>
    </location>
</feature>
<dbReference type="InterPro" id="IPR001650">
    <property type="entry name" value="Helicase_C-like"/>
</dbReference>
<dbReference type="RefSeq" id="WP_274925159.1">
    <property type="nucleotide sequence ID" value="NZ_JAKELO010000002.1"/>
</dbReference>
<dbReference type="CDD" id="cd17920">
    <property type="entry name" value="DEXHc_RecQ"/>
    <property type="match status" value="1"/>
</dbReference>
<dbReference type="GO" id="GO:0005524">
    <property type="term" value="F:ATP binding"/>
    <property type="evidence" value="ECO:0007669"/>
    <property type="project" value="UniProtKB-KW"/>
</dbReference>
<evidence type="ECO:0000256" key="2">
    <source>
        <dbReference type="ARBA" id="ARBA00001947"/>
    </source>
</evidence>
<evidence type="ECO:0000256" key="3">
    <source>
        <dbReference type="ARBA" id="ARBA00005446"/>
    </source>
</evidence>
<evidence type="ECO:0000256" key="8">
    <source>
        <dbReference type="ARBA" id="ARBA00022806"/>
    </source>
</evidence>
<dbReference type="NCBIfam" id="TIGR01389">
    <property type="entry name" value="recQ"/>
    <property type="match status" value="1"/>
</dbReference>
<dbReference type="GO" id="GO:0006310">
    <property type="term" value="P:DNA recombination"/>
    <property type="evidence" value="ECO:0007669"/>
    <property type="project" value="UniProtKB-KW"/>
</dbReference>
<evidence type="ECO:0000256" key="13">
    <source>
        <dbReference type="ARBA" id="ARBA00023204"/>
    </source>
</evidence>
<dbReference type="InterPro" id="IPR004589">
    <property type="entry name" value="DNA_helicase_ATP-dep_RecQ"/>
</dbReference>
<comment type="catalytic activity">
    <reaction evidence="15">
        <text>Couples ATP hydrolysis with the unwinding of duplex DNA by translocating in the 3'-5' direction.</text>
        <dbReference type="EC" id="5.6.2.4"/>
    </reaction>
</comment>
<dbReference type="Proteomes" id="UP001143747">
    <property type="component" value="Unassembled WGS sequence"/>
</dbReference>
<evidence type="ECO:0000256" key="14">
    <source>
        <dbReference type="ARBA" id="ARBA00023235"/>
    </source>
</evidence>
<dbReference type="PANTHER" id="PTHR13710">
    <property type="entry name" value="DNA HELICASE RECQ FAMILY MEMBER"/>
    <property type="match status" value="1"/>
</dbReference>
<dbReference type="PANTHER" id="PTHR13710:SF105">
    <property type="entry name" value="ATP-DEPENDENT DNA HELICASE Q1"/>
    <property type="match status" value="1"/>
</dbReference>
<organism evidence="20 21">
    <name type="scientific">Methanogenium marinum</name>
    <dbReference type="NCBI Taxonomy" id="348610"/>
    <lineage>
        <taxon>Archaea</taxon>
        <taxon>Methanobacteriati</taxon>
        <taxon>Methanobacteriota</taxon>
        <taxon>Stenosarchaea group</taxon>
        <taxon>Methanomicrobia</taxon>
        <taxon>Methanomicrobiales</taxon>
        <taxon>Methanomicrobiaceae</taxon>
        <taxon>Methanogenium</taxon>
    </lineage>
</organism>
<dbReference type="PROSITE" id="PS51194">
    <property type="entry name" value="HELICASE_CTER"/>
    <property type="match status" value="1"/>
</dbReference>
<dbReference type="GO" id="GO:0006281">
    <property type="term" value="P:DNA repair"/>
    <property type="evidence" value="ECO:0007669"/>
    <property type="project" value="UniProtKB-KW"/>
</dbReference>
<dbReference type="GO" id="GO:0006260">
    <property type="term" value="P:DNA replication"/>
    <property type="evidence" value="ECO:0007669"/>
    <property type="project" value="InterPro"/>
</dbReference>
<dbReference type="InterPro" id="IPR032284">
    <property type="entry name" value="RecQ_Zn-bd"/>
</dbReference>
<keyword evidence="13" id="KW-0234">DNA repair</keyword>
<name>A0A9Q4PYE2_9EURY</name>
<evidence type="ECO:0000259" key="19">
    <source>
        <dbReference type="PROSITE" id="PS51194"/>
    </source>
</evidence>
<evidence type="ECO:0000256" key="12">
    <source>
        <dbReference type="ARBA" id="ARBA00023172"/>
    </source>
</evidence>
<dbReference type="Pfam" id="PF09382">
    <property type="entry name" value="RQC"/>
    <property type="match status" value="1"/>
</dbReference>
<keyword evidence="4" id="KW-0479">Metal-binding</keyword>
<dbReference type="InterPro" id="IPR036390">
    <property type="entry name" value="WH_DNA-bd_sf"/>
</dbReference>
<evidence type="ECO:0000259" key="18">
    <source>
        <dbReference type="PROSITE" id="PS51192"/>
    </source>
</evidence>
<keyword evidence="11" id="KW-0238">DNA-binding</keyword>
<dbReference type="FunFam" id="3.40.50.300:FF:001389">
    <property type="entry name" value="ATP-dependent DNA helicase RecQ"/>
    <property type="match status" value="1"/>
</dbReference>
<dbReference type="FunFam" id="3.40.50.300:FF:000156">
    <property type="entry name" value="ATP-dependent DNA helicase recQ"/>
    <property type="match status" value="1"/>
</dbReference>
<dbReference type="GO" id="GO:0043138">
    <property type="term" value="F:3'-5' DNA helicase activity"/>
    <property type="evidence" value="ECO:0007669"/>
    <property type="project" value="UniProtKB-EC"/>
</dbReference>
<comment type="cofactor">
    <cofactor evidence="2">
        <name>Zn(2+)</name>
        <dbReference type="ChEBI" id="CHEBI:29105"/>
    </cofactor>
</comment>
<evidence type="ECO:0000256" key="15">
    <source>
        <dbReference type="ARBA" id="ARBA00034617"/>
    </source>
</evidence>
<dbReference type="SMART" id="SM00487">
    <property type="entry name" value="DEXDc"/>
    <property type="match status" value="1"/>
</dbReference>
<dbReference type="EC" id="5.6.2.4" evidence="16"/>
<dbReference type="Pfam" id="PF00270">
    <property type="entry name" value="DEAD"/>
    <property type="match status" value="1"/>
</dbReference>
<evidence type="ECO:0000256" key="10">
    <source>
        <dbReference type="ARBA" id="ARBA00022840"/>
    </source>
</evidence>
<keyword evidence="6" id="KW-0227">DNA damage</keyword>
<dbReference type="SUPFAM" id="SSF47819">
    <property type="entry name" value="HRDC-like"/>
    <property type="match status" value="1"/>
</dbReference>
<keyword evidence="9" id="KW-0862">Zinc</keyword>
<dbReference type="InterPro" id="IPR036388">
    <property type="entry name" value="WH-like_DNA-bd_sf"/>
</dbReference>
<dbReference type="Pfam" id="PF00570">
    <property type="entry name" value="HRDC"/>
    <property type="match status" value="1"/>
</dbReference>
<dbReference type="PROSITE" id="PS50967">
    <property type="entry name" value="HRDC"/>
    <property type="match status" value="1"/>
</dbReference>
<evidence type="ECO:0000256" key="9">
    <source>
        <dbReference type="ARBA" id="ARBA00022833"/>
    </source>
</evidence>
<dbReference type="InterPro" id="IPR006293">
    <property type="entry name" value="DNA_helicase_ATP-dep_RecQ_bac"/>
</dbReference>
<comment type="caution">
    <text evidence="20">The sequence shown here is derived from an EMBL/GenBank/DDBJ whole genome shotgun (WGS) entry which is preliminary data.</text>
</comment>
<dbReference type="Pfam" id="PF16124">
    <property type="entry name" value="RecQ_Zn_bind"/>
    <property type="match status" value="1"/>
</dbReference>
<dbReference type="CDD" id="cd18794">
    <property type="entry name" value="SF2_C_RecQ"/>
    <property type="match status" value="1"/>
</dbReference>
<keyword evidence="5" id="KW-0547">Nucleotide-binding</keyword>
<dbReference type="GO" id="GO:0009432">
    <property type="term" value="P:SOS response"/>
    <property type="evidence" value="ECO:0007669"/>
    <property type="project" value="InterPro"/>
</dbReference>
<dbReference type="Pfam" id="PF00271">
    <property type="entry name" value="Helicase_C"/>
    <property type="match status" value="1"/>
</dbReference>
<dbReference type="Gene3D" id="3.40.50.300">
    <property type="entry name" value="P-loop containing nucleotide triphosphate hydrolases"/>
    <property type="match status" value="2"/>
</dbReference>
<dbReference type="GO" id="GO:0003677">
    <property type="term" value="F:DNA binding"/>
    <property type="evidence" value="ECO:0007669"/>
    <property type="project" value="UniProtKB-KW"/>
</dbReference>
<dbReference type="Gene3D" id="1.10.150.80">
    <property type="entry name" value="HRDC domain"/>
    <property type="match status" value="1"/>
</dbReference>
<protein>
    <recommendedName>
        <fullName evidence="16">DNA 3'-5' helicase</fullName>
        <ecNumber evidence="16">5.6.2.4</ecNumber>
    </recommendedName>
</protein>
<keyword evidence="10" id="KW-0067">ATP-binding</keyword>
<feature type="domain" description="Helicase C-terminal" evidence="19">
    <location>
        <begin position="216"/>
        <end position="360"/>
    </location>
</feature>
<evidence type="ECO:0000259" key="17">
    <source>
        <dbReference type="PROSITE" id="PS50967"/>
    </source>
</evidence>
<evidence type="ECO:0000256" key="16">
    <source>
        <dbReference type="ARBA" id="ARBA00034808"/>
    </source>
</evidence>
<evidence type="ECO:0000313" key="21">
    <source>
        <dbReference type="Proteomes" id="UP001143747"/>
    </source>
</evidence>
<dbReference type="SMART" id="SM00341">
    <property type="entry name" value="HRDC"/>
    <property type="match status" value="1"/>
</dbReference>
<dbReference type="InterPro" id="IPR027417">
    <property type="entry name" value="P-loop_NTPase"/>
</dbReference>
<dbReference type="PROSITE" id="PS51192">
    <property type="entry name" value="HELICASE_ATP_BIND_1"/>
    <property type="match status" value="1"/>
</dbReference>
<sequence length="616" mass="70144">MSLYDTLRDYWGYSSFLPQQTEAISAIYLKQDVLLLKATGGGKSLCYQILPVHEKKLGIVVSPLISLMKDQVDDLCQKGIRAVTLNSDSTPDEKRRTETAIREGKIHLLYVSPERFVSERFVRLLKNIPLSLIAIDEAHCISRWGHDFRPDYRKLRMIKKTWPDVPVIAVTATATREVKDDIVRQLNLKDPCVLIGSFNRTNLNYEIRESGNAKGEIIAFLNNHRDESGIIYCFSRKSTEELSQCLRENGISSLPYHAGLKDNVRRKNQESFVRDKTQIICATVAFGMGINKPDIRFVIHYELPKDIESYYQETGRAGRDGLHSECILFYNRGDSAKQIWLIDKGDSDKDYKEVQKKKLFSLTRFCESPVCRRHALLTYFGEEYEQKNCEMCDNCRKENPRVDAKEYAWKVLACVSELNGQLGRGKIVQILSGSSAKEMESLRFRKLKSFGTVVEISEKQLEQWVDELVFQGYLTRSGRRYPVVSLSKEGKTYLNGQTGAPIFLSKPKKTGGKSHGGEKCNLSDVRYNQSLFSLLRVQRDDIARRAGLPKYMIFTDPSLIEMAAYYPQTKADFLNIKGVGVAKWNSYGDIFTTIISNFCIENGITGTNDTRSGAKK</sequence>
<keyword evidence="12" id="KW-0233">DNA recombination</keyword>
<accession>A0A9Q4PYE2</accession>
<gene>
    <name evidence="20" type="primary">recQ</name>
    <name evidence="20" type="ORF">L0665_07930</name>
</gene>
<dbReference type="GO" id="GO:0005737">
    <property type="term" value="C:cytoplasm"/>
    <property type="evidence" value="ECO:0007669"/>
    <property type="project" value="TreeGrafter"/>
</dbReference>
<evidence type="ECO:0000256" key="7">
    <source>
        <dbReference type="ARBA" id="ARBA00022801"/>
    </source>
</evidence>
<comment type="cofactor">
    <cofactor evidence="1">
        <name>Mg(2+)</name>
        <dbReference type="ChEBI" id="CHEBI:18420"/>
    </cofactor>
</comment>
<dbReference type="Gene3D" id="1.10.10.10">
    <property type="entry name" value="Winged helix-like DNA-binding domain superfamily/Winged helix DNA-binding domain"/>
    <property type="match status" value="1"/>
</dbReference>
<keyword evidence="21" id="KW-1185">Reference proteome</keyword>
<dbReference type="AlphaFoldDB" id="A0A9Q4PYE2"/>
<proteinExistence type="inferred from homology"/>
<dbReference type="GO" id="GO:0009378">
    <property type="term" value="F:four-way junction helicase activity"/>
    <property type="evidence" value="ECO:0007669"/>
    <property type="project" value="TreeGrafter"/>
</dbReference>